<organism evidence="1 2">
    <name type="scientific">Mycena sanguinolenta</name>
    <dbReference type="NCBI Taxonomy" id="230812"/>
    <lineage>
        <taxon>Eukaryota</taxon>
        <taxon>Fungi</taxon>
        <taxon>Dikarya</taxon>
        <taxon>Basidiomycota</taxon>
        <taxon>Agaricomycotina</taxon>
        <taxon>Agaricomycetes</taxon>
        <taxon>Agaricomycetidae</taxon>
        <taxon>Agaricales</taxon>
        <taxon>Marasmiineae</taxon>
        <taxon>Mycenaceae</taxon>
        <taxon>Mycena</taxon>
    </lineage>
</organism>
<dbReference type="AlphaFoldDB" id="A0A8H6XKB3"/>
<evidence type="ECO:0000313" key="1">
    <source>
        <dbReference type="EMBL" id="KAF7342602.1"/>
    </source>
</evidence>
<evidence type="ECO:0000313" key="2">
    <source>
        <dbReference type="Proteomes" id="UP000623467"/>
    </source>
</evidence>
<comment type="caution">
    <text evidence="1">The sequence shown here is derived from an EMBL/GenBank/DDBJ whole genome shotgun (WGS) entry which is preliminary data.</text>
</comment>
<dbReference type="Proteomes" id="UP000623467">
    <property type="component" value="Unassembled WGS sequence"/>
</dbReference>
<keyword evidence="2" id="KW-1185">Reference proteome</keyword>
<accession>A0A8H6XKB3</accession>
<dbReference type="OrthoDB" id="3365698at2759"/>
<dbReference type="EMBL" id="JACAZH010000025">
    <property type="protein sequence ID" value="KAF7342602.1"/>
    <property type="molecule type" value="Genomic_DNA"/>
</dbReference>
<gene>
    <name evidence="1" type="ORF">MSAN_02016900</name>
</gene>
<protein>
    <submittedName>
        <fullName evidence="1">F-box domain-containing protein</fullName>
    </submittedName>
</protein>
<name>A0A8H6XKB3_9AGAR</name>
<sequence>MPSICSACGAPVIPTSDNFELRLSFTPTDPQILARIVELSGTNEPPRDYELSLFLPIVDKTRLANLNAEISQLKTSLRQLEEERTALSIYHDENSRIFSPLRRMPPELLGEIFSWTLPSTRDIFDTEDCPWILTRVCSSWRAVALSIPSLWSLIVIDFPAQRRYSLKMISTQIERARSLKIHFFGSQNRRPRRQVALFRLLAEHSTRWEEFSIQLTSHLVPEMNLDFPSLRRAWVQWDTPESQPSEFDSIDFFRTASSLIDIRIFHNFRSLPTRLHLPHQLARYDFDAPWKVHCELLKSLPNLQEVRIVRTFDDNEDWPELGEPIDLSSLRRLYVNDPTCLDYLRAPGLDEIAIGTITGTNTSETARFLEHFLMRSSCSPHCLRIRGLLDAQSMAAILHKYPSFAELVMTDEAPNDEATKREILANFLALFTISNLTPSNMVLPHITKIGFACQDADVAFYTHFVDMLESRRNSGSALMAAELVFLNSRPDPDPLSFVRLETLREDGLQILLLSEDAASDHIGRWFLRTAWV</sequence>
<proteinExistence type="predicted"/>
<reference evidence="1" key="1">
    <citation type="submission" date="2020-05" db="EMBL/GenBank/DDBJ databases">
        <title>Mycena genomes resolve the evolution of fungal bioluminescence.</title>
        <authorList>
            <person name="Tsai I.J."/>
        </authorList>
    </citation>
    <scope>NUCLEOTIDE SEQUENCE</scope>
    <source>
        <strain evidence="1">160909Yilan</strain>
    </source>
</reference>